<dbReference type="FunFam" id="1.25.40.90:FF:000026">
    <property type="entry name" value="RNA binding protein Nrd1"/>
    <property type="match status" value="1"/>
</dbReference>
<dbReference type="GO" id="GO:0031124">
    <property type="term" value="P:mRNA 3'-end processing"/>
    <property type="evidence" value="ECO:0007669"/>
    <property type="project" value="UniProtKB-ARBA"/>
</dbReference>
<dbReference type="GO" id="GO:0017070">
    <property type="term" value="F:U6 snRNA binding"/>
    <property type="evidence" value="ECO:0007669"/>
    <property type="project" value="TreeGrafter"/>
</dbReference>
<dbReference type="AlphaFoldDB" id="A0A9P4JIL4"/>
<evidence type="ECO:0000256" key="6">
    <source>
        <dbReference type="ARBA" id="ARBA00023242"/>
    </source>
</evidence>
<evidence type="ECO:0000256" key="8">
    <source>
        <dbReference type="SAM" id="MobiDB-lite"/>
    </source>
</evidence>
<evidence type="ECO:0000259" key="10">
    <source>
        <dbReference type="PROSITE" id="PS51391"/>
    </source>
</evidence>
<dbReference type="InterPro" id="IPR035979">
    <property type="entry name" value="RBD_domain_sf"/>
</dbReference>
<feature type="compositionally biased region" description="Polar residues" evidence="8">
    <location>
        <begin position="357"/>
        <end position="369"/>
    </location>
</feature>
<evidence type="ECO:0000256" key="7">
    <source>
        <dbReference type="PROSITE-ProRule" id="PRU00176"/>
    </source>
</evidence>
<protein>
    <submittedName>
        <fullName evidence="11">Uncharacterized protein</fullName>
    </submittedName>
</protein>
<dbReference type="Pfam" id="PF00076">
    <property type="entry name" value="RRM_1"/>
    <property type="match status" value="1"/>
</dbReference>
<dbReference type="PANTHER" id="PTHR14089">
    <property type="entry name" value="PRE-MRNA-SPLICING FACTOR RBM22"/>
    <property type="match status" value="1"/>
</dbReference>
<gene>
    <name evidence="11" type="ORF">GQ43DRAFT_458675</name>
</gene>
<dbReference type="OrthoDB" id="79367at2759"/>
<feature type="compositionally biased region" description="Basic and acidic residues" evidence="8">
    <location>
        <begin position="602"/>
        <end position="621"/>
    </location>
</feature>
<organism evidence="11 12">
    <name type="scientific">Delitschia confertaspora ATCC 74209</name>
    <dbReference type="NCBI Taxonomy" id="1513339"/>
    <lineage>
        <taxon>Eukaryota</taxon>
        <taxon>Fungi</taxon>
        <taxon>Dikarya</taxon>
        <taxon>Ascomycota</taxon>
        <taxon>Pezizomycotina</taxon>
        <taxon>Dothideomycetes</taxon>
        <taxon>Pleosporomycetidae</taxon>
        <taxon>Pleosporales</taxon>
        <taxon>Delitschiaceae</taxon>
        <taxon>Delitschia</taxon>
    </lineage>
</organism>
<keyword evidence="2" id="KW-0597">Phosphoprotein</keyword>
<dbReference type="GO" id="GO:0071007">
    <property type="term" value="C:U2-type catalytic step 2 spliceosome"/>
    <property type="evidence" value="ECO:0007669"/>
    <property type="project" value="TreeGrafter"/>
</dbReference>
<reference evidence="11" key="1">
    <citation type="journal article" date="2020" name="Stud. Mycol.">
        <title>101 Dothideomycetes genomes: a test case for predicting lifestyles and emergence of pathogens.</title>
        <authorList>
            <person name="Haridas S."/>
            <person name="Albert R."/>
            <person name="Binder M."/>
            <person name="Bloem J."/>
            <person name="Labutti K."/>
            <person name="Salamov A."/>
            <person name="Andreopoulos B."/>
            <person name="Baker S."/>
            <person name="Barry K."/>
            <person name="Bills G."/>
            <person name="Bluhm B."/>
            <person name="Cannon C."/>
            <person name="Castanera R."/>
            <person name="Culley D."/>
            <person name="Daum C."/>
            <person name="Ezra D."/>
            <person name="Gonzalez J."/>
            <person name="Henrissat B."/>
            <person name="Kuo A."/>
            <person name="Liang C."/>
            <person name="Lipzen A."/>
            <person name="Lutzoni F."/>
            <person name="Magnuson J."/>
            <person name="Mondo S."/>
            <person name="Nolan M."/>
            <person name="Ohm R."/>
            <person name="Pangilinan J."/>
            <person name="Park H.-J."/>
            <person name="Ramirez L."/>
            <person name="Alfaro M."/>
            <person name="Sun H."/>
            <person name="Tritt A."/>
            <person name="Yoshinaga Y."/>
            <person name="Zwiers L.-H."/>
            <person name="Turgeon B."/>
            <person name="Goodwin S."/>
            <person name="Spatafora J."/>
            <person name="Crous P."/>
            <person name="Grigoriev I."/>
        </authorList>
    </citation>
    <scope>NUCLEOTIDE SEQUENCE</scope>
    <source>
        <strain evidence="11">ATCC 74209</strain>
    </source>
</reference>
<keyword evidence="4 7" id="KW-0694">RNA-binding</keyword>
<evidence type="ECO:0000256" key="1">
    <source>
        <dbReference type="ARBA" id="ARBA00004123"/>
    </source>
</evidence>
<feature type="domain" description="CID" evidence="10">
    <location>
        <begin position="1"/>
        <end position="153"/>
    </location>
</feature>
<dbReference type="InterPro" id="IPR048892">
    <property type="entry name" value="Nrd1_Seb1_dom2"/>
</dbReference>
<dbReference type="GO" id="GO:0036002">
    <property type="term" value="F:pre-mRNA binding"/>
    <property type="evidence" value="ECO:0007669"/>
    <property type="project" value="TreeGrafter"/>
</dbReference>
<dbReference type="GO" id="GO:0010629">
    <property type="term" value="P:negative regulation of gene expression"/>
    <property type="evidence" value="ECO:0007669"/>
    <property type="project" value="UniProtKB-ARBA"/>
</dbReference>
<dbReference type="SUPFAM" id="SSF54928">
    <property type="entry name" value="RNA-binding domain, RBD"/>
    <property type="match status" value="1"/>
</dbReference>
<feature type="domain" description="RRM" evidence="9">
    <location>
        <begin position="443"/>
        <end position="497"/>
    </location>
</feature>
<dbReference type="SMART" id="SM00360">
    <property type="entry name" value="RRM"/>
    <property type="match status" value="1"/>
</dbReference>
<evidence type="ECO:0000313" key="11">
    <source>
        <dbReference type="EMBL" id="KAF2197158.1"/>
    </source>
</evidence>
<sequence length="646" mass="69379">MSAMEALEAQLQSLPALKPPGATKAKIEAITALCINNIQSDSIIVQKIFQQFKRSPATHKLGVLYVLDSVTRQWVEKARQSNQVVSHKAAEGTFASGVQKVTDLLPTLVNELIQTAPENHREKISKLLDIWERGQTFPLEQLRGFKQKLTNLQQASVQSHTPPGSPPKSSLAALNITAQPPASQASAAPTAPAAVDPVSILTALANYGKQISPTAFQTAQAAPSPFGFQQNIAAPPLPFVPPPPALPTGQTAPPAPTGGQDMMTQLFQAIAAGLIPPDQAMQLMAAVAAAQNANGTPVVPPFPVPSASIQPPSAVVQPPAQQNGVHANNENRYRPRGGEGRSRSRSPGYGRRRATPNRGSPPNRRNSPTYAAYDPNAVADGSNGNRNDYERGRGRGRNRGRNEYRQRTPPRRQPSPGVSRGMQPKFLEYDNSLPPDTIRVLSRTLFVGGANGSEAELRSIFSRFGTVQTCIVNRDKHHAFVKMVNRKDALAAKEGMDKCQDPDMTMKARQTRWGVGFGPRDCSDYTTGISIIPIARLTEADKKWVVQAEYGGTGGKPLEGGMVIEEPDIEIGAGVSSKAISRRVPPHVPNPGRGGGSNFAPRGHDNGPRNRKQERAHEARHMSPRSDAAIGVPPPVPGFGFQLPGF</sequence>
<comment type="subcellular location">
    <subcellularLocation>
        <location evidence="1">Nucleus</location>
    </subcellularLocation>
</comment>
<dbReference type="InterPro" id="IPR006569">
    <property type="entry name" value="CID_dom"/>
</dbReference>
<dbReference type="PANTHER" id="PTHR14089:SF2">
    <property type="entry name" value="PRE-MRNA-SPLICING FACTOR CWC2"/>
    <property type="match status" value="1"/>
</dbReference>
<keyword evidence="5" id="KW-0508">mRNA splicing</keyword>
<feature type="compositionally biased region" description="Basic and acidic residues" evidence="8">
    <location>
        <begin position="329"/>
        <end position="342"/>
    </location>
</feature>
<dbReference type="SMART" id="SM00582">
    <property type="entry name" value="RPR"/>
    <property type="match status" value="1"/>
</dbReference>
<dbReference type="PROSITE" id="PS50102">
    <property type="entry name" value="RRM"/>
    <property type="match status" value="1"/>
</dbReference>
<keyword evidence="3" id="KW-0747">Spliceosome</keyword>
<feature type="region of interest" description="Disordered" evidence="8">
    <location>
        <begin position="581"/>
        <end position="634"/>
    </location>
</feature>
<feature type="region of interest" description="Disordered" evidence="8">
    <location>
        <begin position="309"/>
        <end position="425"/>
    </location>
</feature>
<evidence type="ECO:0000256" key="4">
    <source>
        <dbReference type="ARBA" id="ARBA00022884"/>
    </source>
</evidence>
<dbReference type="InterPro" id="IPR000504">
    <property type="entry name" value="RRM_dom"/>
</dbReference>
<proteinExistence type="predicted"/>
<dbReference type="GO" id="GO:0000974">
    <property type="term" value="C:Prp19 complex"/>
    <property type="evidence" value="ECO:0007669"/>
    <property type="project" value="TreeGrafter"/>
</dbReference>
<dbReference type="CDD" id="cd16984">
    <property type="entry name" value="CID_Nrd1_like"/>
    <property type="match status" value="1"/>
</dbReference>
<dbReference type="Pfam" id="PF21380">
    <property type="entry name" value="Nrd1-Seb1_dom2"/>
    <property type="match status" value="1"/>
</dbReference>
<dbReference type="Proteomes" id="UP000799536">
    <property type="component" value="Unassembled WGS sequence"/>
</dbReference>
<dbReference type="GO" id="GO:0008380">
    <property type="term" value="P:RNA splicing"/>
    <property type="evidence" value="ECO:0007669"/>
    <property type="project" value="UniProtKB-KW"/>
</dbReference>
<dbReference type="GO" id="GO:0006369">
    <property type="term" value="P:termination of RNA polymerase II transcription"/>
    <property type="evidence" value="ECO:0007669"/>
    <property type="project" value="UniProtKB-ARBA"/>
</dbReference>
<evidence type="ECO:0000256" key="2">
    <source>
        <dbReference type="ARBA" id="ARBA00022553"/>
    </source>
</evidence>
<accession>A0A9P4JIL4</accession>
<dbReference type="GO" id="GO:0071006">
    <property type="term" value="C:U2-type catalytic step 1 spliceosome"/>
    <property type="evidence" value="ECO:0007669"/>
    <property type="project" value="TreeGrafter"/>
</dbReference>
<keyword evidence="3" id="KW-0507">mRNA processing</keyword>
<dbReference type="Pfam" id="PF04818">
    <property type="entry name" value="CID"/>
    <property type="match status" value="1"/>
</dbReference>
<dbReference type="PROSITE" id="PS51391">
    <property type="entry name" value="CID"/>
    <property type="match status" value="1"/>
</dbReference>
<keyword evidence="12" id="KW-1185">Reference proteome</keyword>
<dbReference type="InterPro" id="IPR008942">
    <property type="entry name" value="ENTH_VHS"/>
</dbReference>
<dbReference type="SUPFAM" id="SSF48464">
    <property type="entry name" value="ENTH/VHS domain"/>
    <property type="match status" value="1"/>
</dbReference>
<evidence type="ECO:0000259" key="9">
    <source>
        <dbReference type="PROSITE" id="PS50102"/>
    </source>
</evidence>
<name>A0A9P4JIL4_9PLEO</name>
<dbReference type="Gene3D" id="1.25.40.90">
    <property type="match status" value="1"/>
</dbReference>
<feature type="compositionally biased region" description="Low complexity" evidence="8">
    <location>
        <begin position="310"/>
        <end position="322"/>
    </location>
</feature>
<dbReference type="EMBL" id="ML994270">
    <property type="protein sequence ID" value="KAF2197158.1"/>
    <property type="molecule type" value="Genomic_DNA"/>
</dbReference>
<evidence type="ECO:0000313" key="12">
    <source>
        <dbReference type="Proteomes" id="UP000799536"/>
    </source>
</evidence>
<dbReference type="FunFam" id="3.30.70.330:FF:000397">
    <property type="entry name" value="RNA binding protein Nrd1"/>
    <property type="match status" value="1"/>
</dbReference>
<dbReference type="GO" id="GO:0031126">
    <property type="term" value="P:sno(s)RNA 3'-end processing"/>
    <property type="evidence" value="ECO:0007669"/>
    <property type="project" value="UniProtKB-ARBA"/>
</dbReference>
<evidence type="ECO:0000256" key="5">
    <source>
        <dbReference type="ARBA" id="ARBA00023187"/>
    </source>
</evidence>
<dbReference type="InterPro" id="IPR039171">
    <property type="entry name" value="Cwc2/Slt11"/>
</dbReference>
<dbReference type="InterPro" id="IPR012677">
    <property type="entry name" value="Nucleotide-bd_a/b_plait_sf"/>
</dbReference>
<evidence type="ECO:0000256" key="3">
    <source>
        <dbReference type="ARBA" id="ARBA00022728"/>
    </source>
</evidence>
<dbReference type="Gene3D" id="3.30.70.330">
    <property type="match status" value="1"/>
</dbReference>
<comment type="caution">
    <text evidence="11">The sequence shown here is derived from an EMBL/GenBank/DDBJ whole genome shotgun (WGS) entry which is preliminary data.</text>
</comment>
<keyword evidence="6" id="KW-0539">Nucleus</keyword>